<feature type="compositionally biased region" description="Basic and acidic residues" evidence="6">
    <location>
        <begin position="968"/>
        <end position="981"/>
    </location>
</feature>
<feature type="region of interest" description="Disordered" evidence="6">
    <location>
        <begin position="2080"/>
        <end position="2104"/>
    </location>
</feature>
<evidence type="ECO:0000259" key="8">
    <source>
        <dbReference type="PROSITE" id="PS51382"/>
    </source>
</evidence>
<evidence type="ECO:0000256" key="1">
    <source>
        <dbReference type="ARBA" id="ARBA00022723"/>
    </source>
</evidence>
<feature type="region of interest" description="Disordered" evidence="6">
    <location>
        <begin position="1512"/>
        <end position="1531"/>
    </location>
</feature>
<feature type="compositionally biased region" description="Acidic residues" evidence="6">
    <location>
        <begin position="331"/>
        <end position="341"/>
    </location>
</feature>
<feature type="compositionally biased region" description="Basic and acidic residues" evidence="6">
    <location>
        <begin position="1979"/>
        <end position="1993"/>
    </location>
</feature>
<dbReference type="InterPro" id="IPR001841">
    <property type="entry name" value="Znf_RING"/>
</dbReference>
<dbReference type="PROSITE" id="PS51382">
    <property type="entry name" value="SPX"/>
    <property type="match status" value="1"/>
</dbReference>
<feature type="compositionally biased region" description="Basic and acidic residues" evidence="6">
    <location>
        <begin position="1962"/>
        <end position="1972"/>
    </location>
</feature>
<evidence type="ECO:0000256" key="6">
    <source>
        <dbReference type="SAM" id="MobiDB-lite"/>
    </source>
</evidence>
<feature type="region of interest" description="Disordered" evidence="6">
    <location>
        <begin position="2144"/>
        <end position="2195"/>
    </location>
</feature>
<dbReference type="SMART" id="SM00184">
    <property type="entry name" value="RING"/>
    <property type="match status" value="1"/>
</dbReference>
<evidence type="ECO:0000256" key="5">
    <source>
        <dbReference type="SAM" id="Coils"/>
    </source>
</evidence>
<name>A0A086KZW8_TOXGO</name>
<gene>
    <name evidence="9" type="ORF">TGP89_313870</name>
</gene>
<feature type="domain" description="SPX" evidence="8">
    <location>
        <begin position="1"/>
        <end position="415"/>
    </location>
</feature>
<evidence type="ECO:0000313" key="10">
    <source>
        <dbReference type="Proteomes" id="UP000028828"/>
    </source>
</evidence>
<feature type="compositionally biased region" description="Pro residues" evidence="6">
    <location>
        <begin position="2038"/>
        <end position="2061"/>
    </location>
</feature>
<feature type="compositionally biased region" description="Basic and acidic residues" evidence="6">
    <location>
        <begin position="500"/>
        <end position="510"/>
    </location>
</feature>
<dbReference type="VEuPathDB" id="ToxoDB:TGP89_313870"/>
<feature type="compositionally biased region" description="Low complexity" evidence="6">
    <location>
        <begin position="1092"/>
        <end position="1156"/>
    </location>
</feature>
<feature type="compositionally biased region" description="Basic residues" evidence="6">
    <location>
        <begin position="1949"/>
        <end position="1961"/>
    </location>
</feature>
<evidence type="ECO:0000256" key="2">
    <source>
        <dbReference type="ARBA" id="ARBA00022771"/>
    </source>
</evidence>
<organism evidence="9 10">
    <name type="scientific">Toxoplasma gondii p89</name>
    <dbReference type="NCBI Taxonomy" id="943119"/>
    <lineage>
        <taxon>Eukaryota</taxon>
        <taxon>Sar</taxon>
        <taxon>Alveolata</taxon>
        <taxon>Apicomplexa</taxon>
        <taxon>Conoidasida</taxon>
        <taxon>Coccidia</taxon>
        <taxon>Eucoccidiorida</taxon>
        <taxon>Eimeriorina</taxon>
        <taxon>Sarcocystidae</taxon>
        <taxon>Toxoplasma</taxon>
    </lineage>
</organism>
<feature type="region of interest" description="Disordered" evidence="6">
    <location>
        <begin position="1463"/>
        <end position="1497"/>
    </location>
</feature>
<feature type="compositionally biased region" description="Basic and acidic residues" evidence="6">
    <location>
        <begin position="606"/>
        <end position="625"/>
    </location>
</feature>
<keyword evidence="1" id="KW-0479">Metal-binding</keyword>
<feature type="region of interest" description="Disordered" evidence="6">
    <location>
        <begin position="1690"/>
        <end position="1727"/>
    </location>
</feature>
<feature type="compositionally biased region" description="Basic and acidic residues" evidence="6">
    <location>
        <begin position="926"/>
        <end position="948"/>
    </location>
</feature>
<feature type="compositionally biased region" description="Low complexity" evidence="6">
    <location>
        <begin position="1463"/>
        <end position="1478"/>
    </location>
</feature>
<dbReference type="PROSITE" id="PS50089">
    <property type="entry name" value="ZF_RING_2"/>
    <property type="match status" value="1"/>
</dbReference>
<feature type="domain" description="RING-type" evidence="7">
    <location>
        <begin position="696"/>
        <end position="741"/>
    </location>
</feature>
<feature type="compositionally biased region" description="Pro residues" evidence="6">
    <location>
        <begin position="2001"/>
        <end position="2014"/>
    </location>
</feature>
<keyword evidence="3" id="KW-0862">Zinc</keyword>
<feature type="compositionally biased region" description="Basic and acidic residues" evidence="6">
    <location>
        <begin position="214"/>
        <end position="223"/>
    </location>
</feature>
<dbReference type="SUPFAM" id="SSF57850">
    <property type="entry name" value="RING/U-box"/>
    <property type="match status" value="1"/>
</dbReference>
<feature type="compositionally biased region" description="Basic and acidic residues" evidence="6">
    <location>
        <begin position="231"/>
        <end position="274"/>
    </location>
</feature>
<feature type="region of interest" description="Disordered" evidence="6">
    <location>
        <begin position="408"/>
        <end position="440"/>
    </location>
</feature>
<feature type="region of interest" description="Disordered" evidence="6">
    <location>
        <begin position="1837"/>
        <end position="2063"/>
    </location>
</feature>
<feature type="compositionally biased region" description="Low complexity" evidence="6">
    <location>
        <begin position="872"/>
        <end position="910"/>
    </location>
</feature>
<feature type="region of interest" description="Disordered" evidence="6">
    <location>
        <begin position="1170"/>
        <end position="1205"/>
    </location>
</feature>
<comment type="caution">
    <text evidence="9">The sequence shown here is derived from an EMBL/GenBank/DDBJ whole genome shotgun (WGS) entry which is preliminary data.</text>
</comment>
<feature type="compositionally biased region" description="Low complexity" evidence="6">
    <location>
        <begin position="1837"/>
        <end position="1848"/>
    </location>
</feature>
<keyword evidence="2 4" id="KW-0863">Zinc-finger</keyword>
<dbReference type="GO" id="GO:0008270">
    <property type="term" value="F:zinc ion binding"/>
    <property type="evidence" value="ECO:0007669"/>
    <property type="project" value="UniProtKB-KW"/>
</dbReference>
<evidence type="ECO:0000313" key="9">
    <source>
        <dbReference type="EMBL" id="KFG49936.1"/>
    </source>
</evidence>
<dbReference type="InterPro" id="IPR017907">
    <property type="entry name" value="Znf_RING_CS"/>
</dbReference>
<feature type="compositionally biased region" description="Basic and acidic residues" evidence="6">
    <location>
        <begin position="287"/>
        <end position="317"/>
    </location>
</feature>
<feature type="compositionally biased region" description="Acidic residues" evidence="6">
    <location>
        <begin position="190"/>
        <end position="213"/>
    </location>
</feature>
<sequence>MKFGKSIRREAGKNLRVRYIDYKGLKKNIKLASSHLERQDYLQCVESLQDFHVGLQQELRQVRSTYIRQLEEIQKKKEVVCKLLESLRTASLAEEGLPQQDQARLTVAADGARGLEDEVREPRRPFLVQLLSPKLGSAVAKVDTLEAAIEVFRKRLASPRQKGRSSREALTGVLGEAFSAWGHEDKGEFGDEDGSLGDESGDNGDGCTEDEAEARETGDELRERRARKAQRREEELRWKLEGDRGKGIRLDPEKESGGGKRADAEGERTAERDTASCFQGGDLVAEIDARATEENRARGRCSAEEKKSGEGTCEKRQQSPNCSAKKREAEVDGEEKSEETQAENAAGDADEAEGEVEERTEHEEKVFQLCVALQEGSSQARQLRRFVIWNSVAVVKIIKKKTKLLCRCPPPRKRPRPATSSLLSPGSEPQASPPSSLSLSSRLRVDQHPCLGCCLLRLAQQHVALQASGRPFQEAAARKRKGEKPAKEKTAENAGGTAEHGQEQPEKGEEADANCTGRGKRRHEEGPHREVAESNGEKSEDSCEDERARDLEASRRGSVALQGRGQEVEGARAEGGSLLSGESSKERCDAGTESDGDSSNASGRHSSPERPLKRDKVMRLDRESPPEASCQTGAESENKSITIMEACFSSASSVLRRECWYSSMALPSLLSTLDTLVDEILLGLTGRPPNEDRHICPICLDVIVDPVILRACCHRFCITCLAAAAISSPAKGELPKCPSCRTCIVPVDDEAAVAASLGTVREDRGGVSRLTSPSGVPEPGGPGTSRPTAETGVPGDSAGSGTSAGVFPRDEEAVGTGQTGAETEETAGHAAVRGAEDPGDSGLSRIRDDSGNEPTNTAAGGGSEPTRATPHLSSSVSSSLSSSVSGAAAASSSAAAGSSISSLKSSSLSGGKHKPPLAEVALEAGAGEKNESNRKAAELLSPPRRDDSPNSGGPPAAVRVQAHQSGAEARDSTDASEDGRGETCQSRAEKSQGLNEAGPERVAVFSPGGECEREGRRRRTWEVGSQRPEAPNAATDGSASIRSESPQSFLSSSSASPKRSRSAASSPDCCVFTSRADASSTLDEDGDRTGLFLSSFSPASASSSASMACSSSSSAGSSAACPSSSSSCSSASSSAGSSAACPSSSSSCSSSPPALSPSFGLSNFSVPPPGLWGGHLRSPPGLTHPLEVEGESKASSAEKNVGSCPRPLVSPFSPLSFPSDSTTMTAPSFALSSFQAAPLSDSRPPVSCSLQGESFSSFASLRDLPDRVCNEQQPEEPTQATNAAALPTLRFSHSHAPPATAASIGERGTVYASASLLQGERRESLARGLGGPVASKQENGEGTGARKSGPLVGFSESRECEEGKKEMEEEVLLHFRDVRQVLVQHQVREALQELHERQQREDQFRLLSQLLLSSDATSGPASLEEMLCQKVSKKDEVSAFSPHPPFSVACSSSAPLAFPAFSSPSFASSPSQRASGSARRGGPGPQNGDSGEETAGRGGELLSSRFLALAGAREEEGRDGARGGDTQGGNVADSIARRKLQENSPATSLELQQEEHLYNQLLVLQLYLQQQRFLAEQRQSMKSLSSFESQAADLSAASLPHSQAFPAPPASTQTHSGVVALVEELRTAVAAATGLAGGGVSPVSPFSAPALSVSTAAPAVGFSGESAKPEKARTAETIGTFSEEARRCAGGLLSGEREDERARERQRLHSERPNNFSSPQGPMVSCKSSHELAGLNLDDSTLALALLLQELQREREREEKPRAEERKEPGRYSAGDYLCRSSFCGENGVSPSPDEATATLEEREKQDAMFAEGHSRASGLFLLGATGQVSYPYSSFSPYSPSAGSAAARLHESSGGGRAEKADLGSSTGASVGAGERKKGRRAEAFSRLQDAGRRRRSLGSADRKQKQEPPSPSNFPSLPGQGGSSNGGPSVVERTGDLEDPSEGASGQRKKEKKSGSRHAVHAETIDRVRDCGGCGERVMRGEKGEGWREKSVPFLSHVPLPPPPPVPPPPPRDLSFDSRAVLPPFGSPFASRHIPHPPPPPAGPPSPPPPPPASPPPSLSPSVSCVFAGVPLPASACSPGSAAFAPHPPPLPEDGRSSRFLASSVPHQAVMAGLLPPPAQGPSPLAVLSTLSKQRAAVLAVAPSEPSGRPGFLAPNSTKNGAFYSPPGPASAAFPQAGPAGGGSGRKEEARDR</sequence>
<feature type="region of interest" description="Disordered" evidence="6">
    <location>
        <begin position="183"/>
        <end position="359"/>
    </location>
</feature>
<keyword evidence="5" id="KW-0175">Coiled coil</keyword>
<dbReference type="Proteomes" id="UP000028828">
    <property type="component" value="Unassembled WGS sequence"/>
</dbReference>
<feature type="compositionally biased region" description="Basic and acidic residues" evidence="6">
    <location>
        <begin position="522"/>
        <end position="555"/>
    </location>
</feature>
<feature type="region of interest" description="Disordered" evidence="6">
    <location>
        <begin position="763"/>
        <end position="1156"/>
    </location>
</feature>
<feature type="compositionally biased region" description="Basic and acidic residues" evidence="6">
    <location>
        <begin position="1512"/>
        <end position="1522"/>
    </location>
</feature>
<feature type="coiled-coil region" evidence="5">
    <location>
        <begin position="1737"/>
        <end position="1768"/>
    </location>
</feature>
<evidence type="ECO:0000259" key="7">
    <source>
        <dbReference type="PROSITE" id="PS50089"/>
    </source>
</evidence>
<feature type="region of interest" description="Disordered" evidence="6">
    <location>
        <begin position="474"/>
        <end position="636"/>
    </location>
</feature>
<dbReference type="InterPro" id="IPR004331">
    <property type="entry name" value="SPX_dom"/>
</dbReference>
<reference evidence="9 10" key="1">
    <citation type="submission" date="2014-03" db="EMBL/GenBank/DDBJ databases">
        <authorList>
            <person name="Sibley D."/>
            <person name="Venepally P."/>
            <person name="Karamycheva S."/>
            <person name="Hadjithomas M."/>
            <person name="Khan A."/>
            <person name="Brunk B."/>
            <person name="Roos D."/>
            <person name="Caler E."/>
            <person name="Lorenzi H."/>
        </authorList>
    </citation>
    <scope>NUCLEOTIDE SEQUENCE [LARGE SCALE GENOMIC DNA]</scope>
    <source>
        <strain evidence="10">p89</strain>
    </source>
</reference>
<dbReference type="OrthoDB" id="332890at2759"/>
<dbReference type="InterPro" id="IPR013083">
    <property type="entry name" value="Znf_RING/FYVE/PHD"/>
</dbReference>
<protein>
    <submittedName>
        <fullName evidence="9">Zinc finger, C3HC4 type (RING finger) domain-containing protein</fullName>
    </submittedName>
</protein>
<dbReference type="PROSITE" id="PS00518">
    <property type="entry name" value="ZF_RING_1"/>
    <property type="match status" value="1"/>
</dbReference>
<evidence type="ECO:0000256" key="3">
    <source>
        <dbReference type="ARBA" id="ARBA00022833"/>
    </source>
</evidence>
<accession>A0A086KZW8</accession>
<feature type="region of interest" description="Disordered" evidence="6">
    <location>
        <begin position="1325"/>
        <end position="1358"/>
    </location>
</feature>
<dbReference type="Gene3D" id="3.30.40.10">
    <property type="entry name" value="Zinc/RING finger domain, C3HC4 (zinc finger)"/>
    <property type="match status" value="1"/>
</dbReference>
<dbReference type="InterPro" id="IPR018957">
    <property type="entry name" value="Znf_C3HC4_RING-type"/>
</dbReference>
<feature type="compositionally biased region" description="Low complexity" evidence="6">
    <location>
        <begin position="2163"/>
        <end position="2180"/>
    </location>
</feature>
<feature type="compositionally biased region" description="Basic and acidic residues" evidence="6">
    <location>
        <begin position="1695"/>
        <end position="1712"/>
    </location>
</feature>
<feature type="compositionally biased region" description="Polar residues" evidence="6">
    <location>
        <begin position="418"/>
        <end position="430"/>
    </location>
</feature>
<feature type="compositionally biased region" description="Low complexity" evidence="6">
    <location>
        <begin position="1042"/>
        <end position="1067"/>
    </location>
</feature>
<dbReference type="EMBL" id="AEYI02000385">
    <property type="protein sequence ID" value="KFG49936.1"/>
    <property type="molecule type" value="Genomic_DNA"/>
</dbReference>
<evidence type="ECO:0000256" key="4">
    <source>
        <dbReference type="PROSITE-ProRule" id="PRU00175"/>
    </source>
</evidence>
<proteinExistence type="predicted"/>
<dbReference type="Pfam" id="PF00097">
    <property type="entry name" value="zf-C3HC4"/>
    <property type="match status" value="1"/>
</dbReference>